<dbReference type="Proteomes" id="UP001176468">
    <property type="component" value="Unassembled WGS sequence"/>
</dbReference>
<protein>
    <submittedName>
        <fullName evidence="2">MaoC family dehydratase N-terminal domain-containing protein</fullName>
    </submittedName>
</protein>
<dbReference type="InterPro" id="IPR039569">
    <property type="entry name" value="FAS1-like_DH_region"/>
</dbReference>
<comment type="caution">
    <text evidence="2">The sequence shown here is derived from an EMBL/GenBank/DDBJ whole genome shotgun (WGS) entry which is preliminary data.</text>
</comment>
<reference evidence="2" key="1">
    <citation type="submission" date="2023-07" db="EMBL/GenBank/DDBJ databases">
        <authorList>
            <person name="Kim M.K."/>
        </authorList>
    </citation>
    <scope>NUCLEOTIDE SEQUENCE</scope>
    <source>
        <strain evidence="2">CA1-15</strain>
    </source>
</reference>
<dbReference type="PANTHER" id="PTHR28152:SF1">
    <property type="entry name" value="HYDROXYACYL-THIOESTER DEHYDRATASE TYPE 2, MITOCHONDRIAL"/>
    <property type="match status" value="1"/>
</dbReference>
<organism evidence="2 3">
    <name type="scientific">Sphingomonas immobilis</name>
    <dbReference type="NCBI Taxonomy" id="3063997"/>
    <lineage>
        <taxon>Bacteria</taxon>
        <taxon>Pseudomonadati</taxon>
        <taxon>Pseudomonadota</taxon>
        <taxon>Alphaproteobacteria</taxon>
        <taxon>Sphingomonadales</taxon>
        <taxon>Sphingomonadaceae</taxon>
        <taxon>Sphingomonas</taxon>
    </lineage>
</organism>
<evidence type="ECO:0000313" key="3">
    <source>
        <dbReference type="Proteomes" id="UP001176468"/>
    </source>
</evidence>
<dbReference type="SUPFAM" id="SSF54637">
    <property type="entry name" value="Thioesterase/thiol ester dehydrase-isomerase"/>
    <property type="match status" value="2"/>
</dbReference>
<dbReference type="RefSeq" id="WP_304560748.1">
    <property type="nucleotide sequence ID" value="NZ_JAUQSZ010000004.1"/>
</dbReference>
<evidence type="ECO:0000313" key="2">
    <source>
        <dbReference type="EMBL" id="MDO7842281.1"/>
    </source>
</evidence>
<evidence type="ECO:0000259" key="1">
    <source>
        <dbReference type="Pfam" id="PF13452"/>
    </source>
</evidence>
<sequence>MTQASFLTPQVMSIVGEQTEPRHGKIDAHQIRKFAAAIDDPNPIFTDESAARAAGFAGIVAPPLFNASATRPVPFRSGLLADGQYDSAAPPGLTHLQTMLAGQHWDLVRPAIAGEDIVEVFTTKSITEKQGKTGNIVFVEKEATLTTPAGEVIERYGSTLILRAPPPPLPPYAAPEGEAAATASRPATEWTDDGFIKSPDMVTMFMFAAAIWGVHRIHWDTPYAQAEGLPLPILPGWGLSSYLAELAGSRAPAGQRLRRIDVRYRSSAFPGDALHCTAAPAAEGEGDLALGIVNQHGAQVATGSAAFSD</sequence>
<dbReference type="InterPro" id="IPR029069">
    <property type="entry name" value="HotDog_dom_sf"/>
</dbReference>
<dbReference type="InterPro" id="IPR052741">
    <property type="entry name" value="Mitochondrial_HTD2"/>
</dbReference>
<keyword evidence="3" id="KW-1185">Reference proteome</keyword>
<dbReference type="Gene3D" id="3.10.129.10">
    <property type="entry name" value="Hotdog Thioesterase"/>
    <property type="match status" value="2"/>
</dbReference>
<dbReference type="CDD" id="cd03441">
    <property type="entry name" value="R_hydratase_like"/>
    <property type="match status" value="1"/>
</dbReference>
<feature type="domain" description="FAS1-like dehydratase" evidence="1">
    <location>
        <begin position="14"/>
        <end position="153"/>
    </location>
</feature>
<dbReference type="EMBL" id="JAUQSZ010000004">
    <property type="protein sequence ID" value="MDO7842281.1"/>
    <property type="molecule type" value="Genomic_DNA"/>
</dbReference>
<proteinExistence type="predicted"/>
<accession>A0ABT8ZXI8</accession>
<dbReference type="Pfam" id="PF13452">
    <property type="entry name" value="FAS1_DH_region"/>
    <property type="match status" value="1"/>
</dbReference>
<name>A0ABT8ZXI8_9SPHN</name>
<gene>
    <name evidence="2" type="ORF">Q5H94_08075</name>
</gene>
<dbReference type="PANTHER" id="PTHR28152">
    <property type="entry name" value="HYDROXYACYL-THIOESTER DEHYDRATASE TYPE 2, MITOCHONDRIAL"/>
    <property type="match status" value="1"/>
</dbReference>